<dbReference type="AlphaFoldDB" id="A0A914Q6H5"/>
<evidence type="ECO:0000313" key="1">
    <source>
        <dbReference type="Proteomes" id="UP000887578"/>
    </source>
</evidence>
<proteinExistence type="predicted"/>
<name>A0A914Q6H5_9BILA</name>
<dbReference type="WBParaSite" id="PDA_v2.g27063.t1">
    <property type="protein sequence ID" value="PDA_v2.g27063.t1"/>
    <property type="gene ID" value="PDA_v2.g27063"/>
</dbReference>
<accession>A0A914Q6H5</accession>
<dbReference type="Proteomes" id="UP000887578">
    <property type="component" value="Unplaced"/>
</dbReference>
<sequence>MSTVQEEFRVLNITGKTIAKNEFFTELKNDYADKDGKVHLNSNDLNKLAHDIFRTVKITEAVTARYIKSDEENEIIGHLLNEIKGQEVHASDLYKADWESVFWDDIFSRPDIQTEYFNETLIFDSKKDHFIFDETKDNEFRKRIEDRYSNTKISKGSGGGGFSFAGFSMVFFKIKKGKLIFIEIGGSGSKGSDNTNEGENVVDEGTKDKYIVKKDDLQEVVNKKDVNVKWTGTKFTMKDLKLQRINTKALQSLGEIYYKRIVISNSDLTQKIPILPDPTTSNGYDKPPLYYDMLQQKFEDLSATLKAEISQINEKLLNLENGHGNTKTRLSTLIECSHTAGTCTQLPITQ</sequence>
<protein>
    <submittedName>
        <fullName evidence="2">Uncharacterized protein</fullName>
    </submittedName>
</protein>
<reference evidence="2" key="1">
    <citation type="submission" date="2022-11" db="UniProtKB">
        <authorList>
            <consortium name="WormBaseParasite"/>
        </authorList>
    </citation>
    <scope>IDENTIFICATION</scope>
</reference>
<organism evidence="1 2">
    <name type="scientific">Panagrolaimus davidi</name>
    <dbReference type="NCBI Taxonomy" id="227884"/>
    <lineage>
        <taxon>Eukaryota</taxon>
        <taxon>Metazoa</taxon>
        <taxon>Ecdysozoa</taxon>
        <taxon>Nematoda</taxon>
        <taxon>Chromadorea</taxon>
        <taxon>Rhabditida</taxon>
        <taxon>Tylenchina</taxon>
        <taxon>Panagrolaimomorpha</taxon>
        <taxon>Panagrolaimoidea</taxon>
        <taxon>Panagrolaimidae</taxon>
        <taxon>Panagrolaimus</taxon>
    </lineage>
</organism>
<keyword evidence="1" id="KW-1185">Reference proteome</keyword>
<evidence type="ECO:0000313" key="2">
    <source>
        <dbReference type="WBParaSite" id="PDA_v2.g27063.t1"/>
    </source>
</evidence>